<keyword evidence="2" id="KW-0472">Membrane</keyword>
<dbReference type="RefSeq" id="WP_206004696.1">
    <property type="nucleotide sequence ID" value="NZ_CP070617.1"/>
</dbReference>
<accession>A0A974ZRV6</accession>
<feature type="region of interest" description="Disordered" evidence="1">
    <location>
        <begin position="41"/>
        <end position="80"/>
    </location>
</feature>
<dbReference type="Proteomes" id="UP000662986">
    <property type="component" value="Plasmid unnamed2"/>
</dbReference>
<keyword evidence="2" id="KW-0812">Transmembrane</keyword>
<keyword evidence="4" id="KW-1185">Reference proteome</keyword>
<evidence type="ECO:0000256" key="2">
    <source>
        <dbReference type="SAM" id="Phobius"/>
    </source>
</evidence>
<dbReference type="EMBL" id="CP070617">
    <property type="protein sequence ID" value="QSE87936.1"/>
    <property type="molecule type" value="Genomic_DNA"/>
</dbReference>
<name>A0A974ZRV6_9NOCA</name>
<protein>
    <submittedName>
        <fullName evidence="3">Insoluble domain protein</fullName>
    </submittedName>
</protein>
<keyword evidence="2" id="KW-1133">Transmembrane helix</keyword>
<keyword evidence="3" id="KW-0614">Plasmid</keyword>
<reference evidence="3 4" key="1">
    <citation type="journal article" date="2021" name="Microbiol. Resour. Announc.">
        <title>Complete Genome Sequences of Two Rhodococcus sp. Strains with Large and Linear Chromosomes, Isolated from Apple Rhizosphere.</title>
        <authorList>
            <person name="Benning S."/>
            <person name="Brugnone N."/>
            <person name="Siani R."/>
            <person name="Kublik S."/>
            <person name="Schloter M."/>
            <person name="Rad V."/>
        </authorList>
    </citation>
    <scope>NUCLEOTIDE SEQUENCE [LARGE SCALE GENOMIC DNA]</scope>
    <source>
        <strain evidence="3 4">R79</strain>
    </source>
</reference>
<geneLocation type="plasmid" evidence="3 4">
    <name>unnamed2</name>
</geneLocation>
<reference evidence="3 4" key="2">
    <citation type="journal article" date="2022" name="Arch. Microbiol.">
        <title>Rhodococcus pseudokoreensis sp. nov. isolated from the rhizosphere of young M26 apple rootstocks.</title>
        <authorList>
            <person name="Kampfer P."/>
            <person name="Glaeser S.P."/>
            <person name="Blom J."/>
            <person name="Wolf J."/>
            <person name="Benning S."/>
            <person name="Schloter M."/>
            <person name="Neumann-Schaal M."/>
        </authorList>
    </citation>
    <scope>NUCLEOTIDE SEQUENCE [LARGE SCALE GENOMIC DNA]</scope>
    <source>
        <strain evidence="3 4">R79</strain>
    </source>
</reference>
<gene>
    <name evidence="3" type="ORF">JWS13_04300</name>
</gene>
<evidence type="ECO:0000256" key="1">
    <source>
        <dbReference type="SAM" id="MobiDB-lite"/>
    </source>
</evidence>
<evidence type="ECO:0000313" key="4">
    <source>
        <dbReference type="Proteomes" id="UP000662986"/>
    </source>
</evidence>
<sequence length="399" mass="40608">MSHNESGGQHRLRKQGATQKIALLGAVTVVIGFATNGIANAAPDQPGITTPETPADQPGITTPIEPAPVAPAPAEAAEPQPEPVYWGEAPAEPVVYQPIPNFDYENNEYVEPESGYDDVAPVQFQDLHLPQWVEPTQPFIAPRDTLRFGELHLKQPNWVSDVDRDRTNNSVAVVESGATTFWRSLGVETSRAERISAAQVGAGAIGAVTAGTGAAVVAGTACALAAGTVAGIVGMSAGNVFLPGIGWAPVGVIATAGGAAAGAAACAPPAFVAAAALGGLGAAAAVTPFAAADKGEPKEVEVPDVDQTAITEQTEQVLEQWEANPVGAQVVSTVQDIVETAPVIDQQVRDFAAAQPGGEQALEQVDTALDTFFGDSTPGLASQLVSNAVAAGLPVPVST</sequence>
<evidence type="ECO:0000313" key="3">
    <source>
        <dbReference type="EMBL" id="QSE87936.1"/>
    </source>
</evidence>
<proteinExistence type="predicted"/>
<feature type="transmembrane region" description="Helical" evidence="2">
    <location>
        <begin position="21"/>
        <end position="39"/>
    </location>
</feature>
<organism evidence="3 4">
    <name type="scientific">Rhodococcus pseudokoreensis</name>
    <dbReference type="NCBI Taxonomy" id="2811421"/>
    <lineage>
        <taxon>Bacteria</taxon>
        <taxon>Bacillati</taxon>
        <taxon>Actinomycetota</taxon>
        <taxon>Actinomycetes</taxon>
        <taxon>Mycobacteriales</taxon>
        <taxon>Nocardiaceae</taxon>
        <taxon>Rhodococcus</taxon>
    </lineage>
</organism>